<keyword evidence="2" id="KW-1185">Reference proteome</keyword>
<accession>A0AAV9VVW3</accession>
<comment type="caution">
    <text evidence="1">The sequence shown here is derived from an EMBL/GenBank/DDBJ whole genome shotgun (WGS) entry which is preliminary data.</text>
</comment>
<name>A0AAV9VVW3_9PEZI</name>
<organism evidence="1 2">
    <name type="scientific">Arthrobotrys musiformis</name>
    <dbReference type="NCBI Taxonomy" id="47236"/>
    <lineage>
        <taxon>Eukaryota</taxon>
        <taxon>Fungi</taxon>
        <taxon>Dikarya</taxon>
        <taxon>Ascomycota</taxon>
        <taxon>Pezizomycotina</taxon>
        <taxon>Orbiliomycetes</taxon>
        <taxon>Orbiliales</taxon>
        <taxon>Orbiliaceae</taxon>
        <taxon>Arthrobotrys</taxon>
    </lineage>
</organism>
<dbReference type="Proteomes" id="UP001370758">
    <property type="component" value="Unassembled WGS sequence"/>
</dbReference>
<protein>
    <submittedName>
        <fullName evidence="1">Uncharacterized protein</fullName>
    </submittedName>
</protein>
<sequence length="353" mass="39760">MSSINASEYVLLDNAENATLTPLQTTPSLSPALLPILTSSAPAATTSNAATQSSTSPPTGLQSYESFARDLELRRVEWYLEATLLSKLTGDETSERTNSEKARALLSQIYPSQNSSSIFSIRVTRYFLKHSQYEWARGVLNGVTIGTNQKELPGVLEREDRIAYWYYKTISILESRTISENSGIEEAVKNGMIEAVGCSDEEVRKKWINVGYFLMSVYSLIKCDEIDARFWKNQLPVGYTLPDGIHTSHFQLFANLSLAQLPTNTNSTQSVETQRDVSQLESLTTTDILMRDVARLKRDINEIHDTVWMNHKEMSERIKSIHKILDGSENVGGEDLKEVKRRMTYLEGMLLRG</sequence>
<dbReference type="AlphaFoldDB" id="A0AAV9VVW3"/>
<evidence type="ECO:0000313" key="1">
    <source>
        <dbReference type="EMBL" id="KAK6495175.1"/>
    </source>
</evidence>
<dbReference type="EMBL" id="JAVHJL010000013">
    <property type="protein sequence ID" value="KAK6495175.1"/>
    <property type="molecule type" value="Genomic_DNA"/>
</dbReference>
<reference evidence="1 2" key="1">
    <citation type="submission" date="2023-08" db="EMBL/GenBank/DDBJ databases">
        <authorList>
            <person name="Palmer J.M."/>
        </authorList>
    </citation>
    <scope>NUCLEOTIDE SEQUENCE [LARGE SCALE GENOMIC DNA]</scope>
    <source>
        <strain evidence="1 2">TWF481</strain>
    </source>
</reference>
<evidence type="ECO:0000313" key="2">
    <source>
        <dbReference type="Proteomes" id="UP001370758"/>
    </source>
</evidence>
<gene>
    <name evidence="1" type="ORF">TWF481_003202</name>
</gene>
<proteinExistence type="predicted"/>